<dbReference type="Pfam" id="PF03203">
    <property type="entry name" value="MerC"/>
    <property type="match status" value="1"/>
</dbReference>
<evidence type="ECO:0000313" key="3">
    <source>
        <dbReference type="Proteomes" id="UP000698028"/>
    </source>
</evidence>
<name>A0ABS6V7C3_9SPHN</name>
<feature type="transmembrane region" description="Helical" evidence="1">
    <location>
        <begin position="43"/>
        <end position="64"/>
    </location>
</feature>
<keyword evidence="3" id="KW-1185">Reference proteome</keyword>
<reference evidence="2 3" key="1">
    <citation type="submission" date="2021-07" db="EMBL/GenBank/DDBJ databases">
        <title>The draft genome sequence of Sphingomicrobium sp. B8.</title>
        <authorList>
            <person name="Mu L."/>
        </authorList>
    </citation>
    <scope>NUCLEOTIDE SEQUENCE [LARGE SCALE GENOMIC DNA]</scope>
    <source>
        <strain evidence="2 3">B8</strain>
    </source>
</reference>
<evidence type="ECO:0000313" key="2">
    <source>
        <dbReference type="EMBL" id="MBW0145376.1"/>
    </source>
</evidence>
<feature type="transmembrane region" description="Helical" evidence="1">
    <location>
        <begin position="76"/>
        <end position="94"/>
    </location>
</feature>
<protein>
    <submittedName>
        <fullName evidence="2">MerC domain-containing protein</fullName>
    </submittedName>
</protein>
<dbReference type="Proteomes" id="UP000698028">
    <property type="component" value="Unassembled WGS sequence"/>
</dbReference>
<dbReference type="RefSeq" id="WP_218633286.1">
    <property type="nucleotide sequence ID" value="NZ_JAHVAH010000001.1"/>
</dbReference>
<accession>A0ABS6V7C3</accession>
<keyword evidence="1" id="KW-1133">Transmembrane helix</keyword>
<comment type="caution">
    <text evidence="2">The sequence shown here is derived from an EMBL/GenBank/DDBJ whole genome shotgun (WGS) entry which is preliminary data.</text>
</comment>
<evidence type="ECO:0000256" key="1">
    <source>
        <dbReference type="SAM" id="Phobius"/>
    </source>
</evidence>
<dbReference type="EMBL" id="JAHVAH010000001">
    <property type="protein sequence ID" value="MBW0145376.1"/>
    <property type="molecule type" value="Genomic_DNA"/>
</dbReference>
<gene>
    <name evidence="2" type="ORF">KTQ36_08725</name>
</gene>
<keyword evidence="1" id="KW-0812">Transmembrane</keyword>
<organism evidence="2 3">
    <name type="scientific">Sphingomicrobium clamense</name>
    <dbReference type="NCBI Taxonomy" id="2851013"/>
    <lineage>
        <taxon>Bacteria</taxon>
        <taxon>Pseudomonadati</taxon>
        <taxon>Pseudomonadota</taxon>
        <taxon>Alphaproteobacteria</taxon>
        <taxon>Sphingomonadales</taxon>
        <taxon>Sphingomonadaceae</taxon>
        <taxon>Sphingomicrobium</taxon>
    </lineage>
</organism>
<feature type="transmembrane region" description="Helical" evidence="1">
    <location>
        <begin position="15"/>
        <end position="37"/>
    </location>
</feature>
<dbReference type="InterPro" id="IPR004891">
    <property type="entry name" value="Mercury-R_MerC"/>
</dbReference>
<keyword evidence="1" id="KW-0472">Membrane</keyword>
<sequence>MTLAAIPTQRLDRMAIGLSGLCLVHCLATSVLVAMLASAGGLLGASAIHEGGLVIAMLLGAVALTKGAYDHGYMMPAAIGGLGLGVMGGALTLPHDGSEILSTMVGVGILALGHRLNAIAGD</sequence>
<proteinExistence type="predicted"/>